<proteinExistence type="predicted"/>
<evidence type="ECO:0000313" key="1">
    <source>
        <dbReference type="EMBL" id="CAE09985.1"/>
    </source>
</evidence>
<dbReference type="KEGG" id="wsu:WS0877"/>
<dbReference type="eggNOG" id="ENOG50301BM">
    <property type="taxonomic scope" value="Bacteria"/>
</dbReference>
<evidence type="ECO:0000313" key="2">
    <source>
        <dbReference type="Proteomes" id="UP000000422"/>
    </source>
</evidence>
<reference evidence="1 2" key="1">
    <citation type="journal article" date="2003" name="Proc. Natl. Acad. Sci. U.S.A.">
        <title>Complete genome sequence and analysis of Wolinella succinogenes.</title>
        <authorList>
            <person name="Baar C."/>
            <person name="Eppinger M."/>
            <person name="Raddatz G."/>
            <person name="Simon JM."/>
            <person name="Lanz C."/>
            <person name="Klimmek O."/>
            <person name="Nandakumar R."/>
            <person name="Gross R."/>
            <person name="Rosinus A."/>
            <person name="Keller H."/>
            <person name="Jagtap P."/>
            <person name="Linke B."/>
            <person name="Meyer F."/>
            <person name="Lederer H."/>
            <person name="Schuster S.C."/>
        </authorList>
    </citation>
    <scope>NUCLEOTIDE SEQUENCE [LARGE SCALE GENOMIC DNA]</scope>
    <source>
        <strain evidence="2">ATCC 29543 / DSM 1740 / CCUG 13145 / JCM 31913 / LMG 7466 / NCTC 11488 / FDC 602W</strain>
    </source>
</reference>
<dbReference type="EMBL" id="BX571659">
    <property type="protein sequence ID" value="CAE09985.1"/>
    <property type="molecule type" value="Genomic_DNA"/>
</dbReference>
<dbReference type="STRING" id="273121.WS0877"/>
<sequence>MIGAIALILLGCQSPTLLPPPPHIKLQKGEDCCFIPSEMSRTLRYQIESFLAEHPESNLREITYRFSRFWDERDDLFLERRLGMKRLSSDYKIEIEVELLFEDAPSKEIRREYFRLPSSFFHPPYDTHFKQAVDRLLGEKR</sequence>
<name>Q7MS15_WOLSU</name>
<gene>
    <name evidence="1" type="primary">ileS</name>
    <name evidence="1" type="ordered locus">WS0877</name>
</gene>
<dbReference type="AlphaFoldDB" id="Q7MS15"/>
<keyword evidence="2" id="KW-1185">Reference proteome</keyword>
<dbReference type="HOGENOM" id="CLU_1824564_0_0_7"/>
<protein>
    <submittedName>
        <fullName evidence="1">Uncharacterized protein</fullName>
    </submittedName>
</protein>
<organism evidence="2">
    <name type="scientific">Wolinella succinogenes (strain ATCC 29543 / DSM 1740 / CCUG 13145 / JCM 31913 / LMG 7466 / NCTC 11488 / FDC 602W)</name>
    <name type="common">Vibrio succinogenes</name>
    <dbReference type="NCBI Taxonomy" id="273121"/>
    <lineage>
        <taxon>Bacteria</taxon>
        <taxon>Pseudomonadati</taxon>
        <taxon>Campylobacterota</taxon>
        <taxon>Epsilonproteobacteria</taxon>
        <taxon>Campylobacterales</taxon>
        <taxon>Helicobacteraceae</taxon>
        <taxon>Wolinella</taxon>
    </lineage>
</organism>
<accession>Q7MS15</accession>
<dbReference type="Proteomes" id="UP000000422">
    <property type="component" value="Chromosome"/>
</dbReference>